<gene>
    <name evidence="1" type="ORF">LNKW23_18210</name>
</gene>
<reference evidence="1 2" key="1">
    <citation type="submission" date="2023-04" db="EMBL/GenBank/DDBJ databases">
        <title>Marinoamorphus aggregata gen. nov., sp. Nov., isolate from tissue of brittle star Ophioplocus japonicus.</title>
        <authorList>
            <person name="Kawano K."/>
            <person name="Sawayama S."/>
            <person name="Nakagawa S."/>
        </authorList>
    </citation>
    <scope>NUCLEOTIDE SEQUENCE [LARGE SCALE GENOMIC DNA]</scope>
    <source>
        <strain evidence="1 2">NKW23</strain>
    </source>
</reference>
<name>A0ABQ6LH33_9RHOB</name>
<dbReference type="EMBL" id="BSYI01000011">
    <property type="protein sequence ID" value="GMG82608.1"/>
    <property type="molecule type" value="Genomic_DNA"/>
</dbReference>
<sequence>MGPDARWALIHIGDFLRAARAVAAGLVVLLCQSCGRRLAPDTSARQRAGTGLVLLGAWARRRGWRETAHRLDNRLDGLPSGAPGDE</sequence>
<comment type="caution">
    <text evidence="1">The sequence shown here is derived from an EMBL/GenBank/DDBJ whole genome shotgun (WGS) entry which is preliminary data.</text>
</comment>
<evidence type="ECO:0000313" key="1">
    <source>
        <dbReference type="EMBL" id="GMG82608.1"/>
    </source>
</evidence>
<accession>A0ABQ6LH33</accession>
<dbReference type="Proteomes" id="UP001239909">
    <property type="component" value="Unassembled WGS sequence"/>
</dbReference>
<protein>
    <submittedName>
        <fullName evidence="1">Uncharacterized protein</fullName>
    </submittedName>
</protein>
<evidence type="ECO:0000313" key="2">
    <source>
        <dbReference type="Proteomes" id="UP001239909"/>
    </source>
</evidence>
<proteinExistence type="predicted"/>
<keyword evidence="2" id="KW-1185">Reference proteome</keyword>
<organism evidence="1 2">
    <name type="scientific">Paralimibaculum aggregatum</name>
    <dbReference type="NCBI Taxonomy" id="3036245"/>
    <lineage>
        <taxon>Bacteria</taxon>
        <taxon>Pseudomonadati</taxon>
        <taxon>Pseudomonadota</taxon>
        <taxon>Alphaproteobacteria</taxon>
        <taxon>Rhodobacterales</taxon>
        <taxon>Paracoccaceae</taxon>
        <taxon>Paralimibaculum</taxon>
    </lineage>
</organism>